<evidence type="ECO:0000313" key="3">
    <source>
        <dbReference type="Proteomes" id="UP000240883"/>
    </source>
</evidence>
<evidence type="ECO:0000256" key="1">
    <source>
        <dbReference type="SAM" id="Phobius"/>
    </source>
</evidence>
<dbReference type="AlphaFoldDB" id="A0A2T2P8H0"/>
<keyword evidence="1" id="KW-1133">Transmembrane helix</keyword>
<evidence type="ECO:0000313" key="2">
    <source>
        <dbReference type="EMBL" id="PSN73866.1"/>
    </source>
</evidence>
<protein>
    <submittedName>
        <fullName evidence="2">Uncharacterized protein</fullName>
    </submittedName>
</protein>
<feature type="transmembrane region" description="Helical" evidence="1">
    <location>
        <begin position="187"/>
        <end position="207"/>
    </location>
</feature>
<dbReference type="Proteomes" id="UP000240883">
    <property type="component" value="Unassembled WGS sequence"/>
</dbReference>
<proteinExistence type="predicted"/>
<keyword evidence="3" id="KW-1185">Reference proteome</keyword>
<keyword evidence="1" id="KW-0472">Membrane</keyword>
<dbReference type="EMBL" id="KZ678128">
    <property type="protein sequence ID" value="PSN73866.1"/>
    <property type="molecule type" value="Genomic_DNA"/>
</dbReference>
<organism evidence="2 3">
    <name type="scientific">Corynespora cassiicola Philippines</name>
    <dbReference type="NCBI Taxonomy" id="1448308"/>
    <lineage>
        <taxon>Eukaryota</taxon>
        <taxon>Fungi</taxon>
        <taxon>Dikarya</taxon>
        <taxon>Ascomycota</taxon>
        <taxon>Pezizomycotina</taxon>
        <taxon>Dothideomycetes</taxon>
        <taxon>Pleosporomycetidae</taxon>
        <taxon>Pleosporales</taxon>
        <taxon>Corynesporascaceae</taxon>
        <taxon>Corynespora</taxon>
    </lineage>
</organism>
<accession>A0A2T2P8H0</accession>
<keyword evidence="1" id="KW-0812">Transmembrane</keyword>
<reference evidence="2 3" key="1">
    <citation type="journal article" date="2018" name="Front. Microbiol.">
        <title>Genome-Wide Analysis of Corynespora cassiicola Leaf Fall Disease Putative Effectors.</title>
        <authorList>
            <person name="Lopez D."/>
            <person name="Ribeiro S."/>
            <person name="Label P."/>
            <person name="Fumanal B."/>
            <person name="Venisse J.S."/>
            <person name="Kohler A."/>
            <person name="de Oliveira R.R."/>
            <person name="Labutti K."/>
            <person name="Lipzen A."/>
            <person name="Lail K."/>
            <person name="Bauer D."/>
            <person name="Ohm R.A."/>
            <person name="Barry K.W."/>
            <person name="Spatafora J."/>
            <person name="Grigoriev I.V."/>
            <person name="Martin F.M."/>
            <person name="Pujade-Renaud V."/>
        </authorList>
    </citation>
    <scope>NUCLEOTIDE SEQUENCE [LARGE SCALE GENOMIC DNA]</scope>
    <source>
        <strain evidence="2 3">Philippines</strain>
    </source>
</reference>
<name>A0A2T2P8H0_CORCC</name>
<sequence>MNAQVACCYQLHFPTSNRYDGHQSPAIPHIWIHHLLEFLQLLGAYALEGREQACLETLSFTTCMFFPRLSISSLWQTMAFTLVTSHSFHLKLDWGGVQRLCVFSSCCNFYPTTSHYLPFLVSYFGDSNNPLLLYPFCMQPFHSCSLQDLGRCANLRMNDICVQQQQTSSEVADRETTPGIVGIEGCIMGYGIFFLTPFVSYAYVLFFSQRMGGKEGKGKATSITIFAMWKCMDGRMDRQQRQRHLRK</sequence>
<gene>
    <name evidence="2" type="ORF">BS50DRAFT_2091</name>
</gene>